<evidence type="ECO:0000256" key="5">
    <source>
        <dbReference type="ARBA" id="ARBA00022692"/>
    </source>
</evidence>
<dbReference type="EMBL" id="WPHG01000003">
    <property type="protein sequence ID" value="MVA98615.1"/>
    <property type="molecule type" value="Genomic_DNA"/>
</dbReference>
<dbReference type="PANTHER" id="PTHR42929">
    <property type="entry name" value="INNER MEMBRANE ABC TRANSPORTER PERMEASE PROTEIN YDCU-RELATED-RELATED"/>
    <property type="match status" value="1"/>
</dbReference>
<keyword evidence="6 8" id="KW-1133">Transmembrane helix</keyword>
<dbReference type="PANTHER" id="PTHR42929:SF1">
    <property type="entry name" value="INNER MEMBRANE ABC TRANSPORTER PERMEASE PROTEIN YDCU-RELATED"/>
    <property type="match status" value="1"/>
</dbReference>
<dbReference type="GO" id="GO:0055085">
    <property type="term" value="P:transmembrane transport"/>
    <property type="evidence" value="ECO:0007669"/>
    <property type="project" value="InterPro"/>
</dbReference>
<evidence type="ECO:0000256" key="4">
    <source>
        <dbReference type="ARBA" id="ARBA00022475"/>
    </source>
</evidence>
<evidence type="ECO:0000313" key="10">
    <source>
        <dbReference type="EMBL" id="MVA98615.1"/>
    </source>
</evidence>
<dbReference type="Proteomes" id="UP000463224">
    <property type="component" value="Unassembled WGS sequence"/>
</dbReference>
<comment type="subcellular location">
    <subcellularLocation>
        <location evidence="1 8">Cell membrane</location>
        <topology evidence="1 8">Multi-pass membrane protein</topology>
    </subcellularLocation>
</comment>
<evidence type="ECO:0000256" key="2">
    <source>
        <dbReference type="ARBA" id="ARBA00007069"/>
    </source>
</evidence>
<evidence type="ECO:0000256" key="8">
    <source>
        <dbReference type="RuleBase" id="RU363032"/>
    </source>
</evidence>
<dbReference type="AlphaFoldDB" id="A0A844QH42"/>
<feature type="domain" description="ABC transmembrane type-1" evidence="9">
    <location>
        <begin position="68"/>
        <end position="275"/>
    </location>
</feature>
<dbReference type="GO" id="GO:0005886">
    <property type="term" value="C:plasma membrane"/>
    <property type="evidence" value="ECO:0007669"/>
    <property type="project" value="UniProtKB-SubCell"/>
</dbReference>
<dbReference type="PROSITE" id="PS50928">
    <property type="entry name" value="ABC_TM1"/>
    <property type="match status" value="1"/>
</dbReference>
<evidence type="ECO:0000256" key="1">
    <source>
        <dbReference type="ARBA" id="ARBA00004651"/>
    </source>
</evidence>
<sequence length="285" mass="30778">MSGARRPSQRLRAALLAAPAYTVLAVLFVVPMLLLFVVSFWRVRNFALTPDMSLAAYVRVFDTYGDVLVSTMINGGLTALVCVGLGFLFAYAARFRAGRWGDALILVAIVTLFGGYLVKIYAWKAILSTDGFLNAILIASGLSAEPLDTLLYNRGAVIVALVHFLLPFAILPIYGQLRNVNDIQIEAAHDLGASGHQTLMRVIVPQCRTGLFAAFAISFLYAAGDYITPRFLGGGSGSMIGQFIAREFSTRFNWPAGAAMSFVLMAASLLVLGLVGALFVRRRPS</sequence>
<keyword evidence="4" id="KW-1003">Cell membrane</keyword>
<accession>A0A844QH42</accession>
<dbReference type="Pfam" id="PF00528">
    <property type="entry name" value="BPD_transp_1"/>
    <property type="match status" value="1"/>
</dbReference>
<evidence type="ECO:0000313" key="11">
    <source>
        <dbReference type="Proteomes" id="UP000463224"/>
    </source>
</evidence>
<dbReference type="Gene3D" id="1.10.3720.10">
    <property type="entry name" value="MetI-like"/>
    <property type="match status" value="1"/>
</dbReference>
<feature type="transmembrane region" description="Helical" evidence="8">
    <location>
        <begin position="103"/>
        <end position="123"/>
    </location>
</feature>
<keyword evidence="5 8" id="KW-0812">Transmembrane</keyword>
<dbReference type="CDD" id="cd06261">
    <property type="entry name" value="TM_PBP2"/>
    <property type="match status" value="1"/>
</dbReference>
<gene>
    <name evidence="10" type="ORF">GN330_15310</name>
</gene>
<feature type="transmembrane region" description="Helical" evidence="8">
    <location>
        <begin position="155"/>
        <end position="174"/>
    </location>
</feature>
<reference evidence="10 11" key="1">
    <citation type="submission" date="2019-12" db="EMBL/GenBank/DDBJ databases">
        <title>Nitratireductor arenosus sp. nov., Isolated from sea sand, Jeju island, South Korea.</title>
        <authorList>
            <person name="Kim W."/>
        </authorList>
    </citation>
    <scope>NUCLEOTIDE SEQUENCE [LARGE SCALE GENOMIC DNA]</scope>
    <source>
        <strain evidence="10 11">CAU 1489</strain>
    </source>
</reference>
<protein>
    <submittedName>
        <fullName evidence="10">ABC transporter permease subunit</fullName>
    </submittedName>
</protein>
<dbReference type="InterPro" id="IPR000515">
    <property type="entry name" value="MetI-like"/>
</dbReference>
<evidence type="ECO:0000259" key="9">
    <source>
        <dbReference type="PROSITE" id="PS50928"/>
    </source>
</evidence>
<feature type="transmembrane region" description="Helical" evidence="8">
    <location>
        <begin position="67"/>
        <end position="91"/>
    </location>
</feature>
<keyword evidence="11" id="KW-1185">Reference proteome</keyword>
<keyword evidence="7 8" id="KW-0472">Membrane</keyword>
<proteinExistence type="inferred from homology"/>
<comment type="similarity">
    <text evidence="2">Belongs to the binding-protein-dependent transport system permease family. CysTW subfamily.</text>
</comment>
<evidence type="ECO:0000256" key="3">
    <source>
        <dbReference type="ARBA" id="ARBA00022448"/>
    </source>
</evidence>
<evidence type="ECO:0000256" key="6">
    <source>
        <dbReference type="ARBA" id="ARBA00022989"/>
    </source>
</evidence>
<organism evidence="10 11">
    <name type="scientific">Nitratireductor arenosus</name>
    <dbReference type="NCBI Taxonomy" id="2682096"/>
    <lineage>
        <taxon>Bacteria</taxon>
        <taxon>Pseudomonadati</taxon>
        <taxon>Pseudomonadota</taxon>
        <taxon>Alphaproteobacteria</taxon>
        <taxon>Hyphomicrobiales</taxon>
        <taxon>Phyllobacteriaceae</taxon>
        <taxon>Nitratireductor</taxon>
    </lineage>
</organism>
<dbReference type="InterPro" id="IPR035906">
    <property type="entry name" value="MetI-like_sf"/>
</dbReference>
<dbReference type="RefSeq" id="WP_156713528.1">
    <property type="nucleotide sequence ID" value="NZ_WPHG01000003.1"/>
</dbReference>
<keyword evidence="3 8" id="KW-0813">Transport</keyword>
<feature type="transmembrane region" description="Helical" evidence="8">
    <location>
        <begin position="209"/>
        <end position="227"/>
    </location>
</feature>
<feature type="transmembrane region" description="Helical" evidence="8">
    <location>
        <begin position="21"/>
        <end position="43"/>
    </location>
</feature>
<name>A0A844QH42_9HYPH</name>
<comment type="caution">
    <text evidence="10">The sequence shown here is derived from an EMBL/GenBank/DDBJ whole genome shotgun (WGS) entry which is preliminary data.</text>
</comment>
<evidence type="ECO:0000256" key="7">
    <source>
        <dbReference type="ARBA" id="ARBA00023136"/>
    </source>
</evidence>
<feature type="transmembrane region" description="Helical" evidence="8">
    <location>
        <begin position="258"/>
        <end position="280"/>
    </location>
</feature>
<dbReference type="SUPFAM" id="SSF161098">
    <property type="entry name" value="MetI-like"/>
    <property type="match status" value="1"/>
</dbReference>